<proteinExistence type="predicted"/>
<sequence length="211" mass="23400">MAILQNGPNGPITGKFGSVSAYILNGQNVVRGPKRKRTSPPSESELLNRKKQKVAGRFAGDNRGILDFGYKFLAKKGSRIGAFQLAQRHIFKEALELDSEGNPFVNPEKLIVFAGQLMPLTSCEVSLHGDVIDFKWASNAHYEDSIYKINIALVGLYGESHLRTSIAEVRQGACSLQFDGISRKNHDYHVYAGIWDTLYDNFSNSIYCGVI</sequence>
<dbReference type="EMBL" id="QCXX01000001">
    <property type="protein sequence ID" value="PUV25905.1"/>
    <property type="molecule type" value="Genomic_DNA"/>
</dbReference>
<name>A0A363NYM4_9SPHI</name>
<dbReference type="OrthoDB" id="648163at2"/>
<dbReference type="AlphaFoldDB" id="A0A363NYM4"/>
<reference evidence="1 2" key="1">
    <citation type="submission" date="2018-04" db="EMBL/GenBank/DDBJ databases">
        <title>Sphingobacterium sp. M46 Genome.</title>
        <authorList>
            <person name="Cheng J."/>
            <person name="Li Y."/>
        </authorList>
    </citation>
    <scope>NUCLEOTIDE SEQUENCE [LARGE SCALE GENOMIC DNA]</scope>
    <source>
        <strain evidence="1 2">M46</strain>
    </source>
</reference>
<keyword evidence="2" id="KW-1185">Reference proteome</keyword>
<organism evidence="1 2">
    <name type="scientific">Sphingobacterium athyrii</name>
    <dbReference type="NCBI Taxonomy" id="2152717"/>
    <lineage>
        <taxon>Bacteria</taxon>
        <taxon>Pseudomonadati</taxon>
        <taxon>Bacteroidota</taxon>
        <taxon>Sphingobacteriia</taxon>
        <taxon>Sphingobacteriales</taxon>
        <taxon>Sphingobacteriaceae</taxon>
        <taxon>Sphingobacterium</taxon>
    </lineage>
</organism>
<evidence type="ECO:0000313" key="1">
    <source>
        <dbReference type="EMBL" id="PUV25905.1"/>
    </source>
</evidence>
<accession>A0A363NYM4</accession>
<protein>
    <submittedName>
        <fullName evidence="1">Uncharacterized protein</fullName>
    </submittedName>
</protein>
<comment type="caution">
    <text evidence="1">The sequence shown here is derived from an EMBL/GenBank/DDBJ whole genome shotgun (WGS) entry which is preliminary data.</text>
</comment>
<gene>
    <name evidence="1" type="ORF">DCO56_02720</name>
</gene>
<evidence type="ECO:0000313" key="2">
    <source>
        <dbReference type="Proteomes" id="UP000250831"/>
    </source>
</evidence>
<dbReference type="RefSeq" id="WP_108632208.1">
    <property type="nucleotide sequence ID" value="NZ_QCXX01000001.1"/>
</dbReference>
<dbReference type="Proteomes" id="UP000250831">
    <property type="component" value="Unassembled WGS sequence"/>
</dbReference>